<sequence length="126" mass="13947">MATCCTFDFGVSALGMNTDTQHLAYVLYPGQTSHDDDDDVPQGFRDGLLKGNRLQDMTREHMRPGRTGNEILAAIRRQMKHEGIEGKIYCHPIGDWGHSAGTLIGMTNLQDHVPILGDLPLLGNTW</sequence>
<proteinExistence type="predicted"/>
<dbReference type="EMBL" id="MRVG01000008">
    <property type="protein sequence ID" value="PMB66342.1"/>
    <property type="molecule type" value="Genomic_DNA"/>
</dbReference>
<comment type="caution">
    <text evidence="1">The sequence shown here is derived from an EMBL/GenBank/DDBJ whole genome shotgun (WGS) entry which is preliminary data.</text>
</comment>
<dbReference type="SUPFAM" id="SSF55920">
    <property type="entry name" value="Creatinase/aminopeptidase"/>
    <property type="match status" value="1"/>
</dbReference>
<evidence type="ECO:0000313" key="1">
    <source>
        <dbReference type="EMBL" id="PMB66342.1"/>
    </source>
</evidence>
<evidence type="ECO:0000313" key="2">
    <source>
        <dbReference type="Proteomes" id="UP000235728"/>
    </source>
</evidence>
<dbReference type="InterPro" id="IPR036005">
    <property type="entry name" value="Creatinase/aminopeptidase-like"/>
</dbReference>
<accession>A0A2N6NGE8</accession>
<reference evidence="1 2" key="1">
    <citation type="journal article" date="2016" name="Appl. Microbiol. Biotechnol.">
        <title>Characterization of T-DNA insertion mutants with decreased virulence in the entomopathogenic fungus Beauveria bassiana JEF-007.</title>
        <authorList>
            <person name="Kim S."/>
            <person name="Lee S.J."/>
            <person name="Nai Y.S."/>
            <person name="Yu J.S."/>
            <person name="Lee M.R."/>
            <person name="Yang Y.T."/>
            <person name="Kim J.S."/>
        </authorList>
    </citation>
    <scope>NUCLEOTIDE SEQUENCE [LARGE SCALE GENOMIC DNA]</scope>
    <source>
        <strain evidence="1 2">JEF-007</strain>
    </source>
</reference>
<name>A0A2N6NGE8_BEABA</name>
<organism evidence="1 2">
    <name type="scientific">Beauveria bassiana</name>
    <name type="common">White muscardine disease fungus</name>
    <name type="synonym">Tritirachium shiotae</name>
    <dbReference type="NCBI Taxonomy" id="176275"/>
    <lineage>
        <taxon>Eukaryota</taxon>
        <taxon>Fungi</taxon>
        <taxon>Dikarya</taxon>
        <taxon>Ascomycota</taxon>
        <taxon>Pezizomycotina</taxon>
        <taxon>Sordariomycetes</taxon>
        <taxon>Hypocreomycetidae</taxon>
        <taxon>Hypocreales</taxon>
        <taxon>Cordycipitaceae</taxon>
        <taxon>Beauveria</taxon>
    </lineage>
</organism>
<dbReference type="Proteomes" id="UP000235728">
    <property type="component" value="Unassembled WGS sequence"/>
</dbReference>
<dbReference type="AlphaFoldDB" id="A0A2N6NGE8"/>
<evidence type="ECO:0008006" key="3">
    <source>
        <dbReference type="Google" id="ProtNLM"/>
    </source>
</evidence>
<gene>
    <name evidence="1" type="ORF">BM221_007329</name>
</gene>
<protein>
    <recommendedName>
        <fullName evidence="3">Peptidase M24 domain-containing protein</fullName>
    </recommendedName>
</protein>